<organism evidence="9 10">
    <name type="scientific">Zizania palustris</name>
    <name type="common">Northern wild rice</name>
    <dbReference type="NCBI Taxonomy" id="103762"/>
    <lineage>
        <taxon>Eukaryota</taxon>
        <taxon>Viridiplantae</taxon>
        <taxon>Streptophyta</taxon>
        <taxon>Embryophyta</taxon>
        <taxon>Tracheophyta</taxon>
        <taxon>Spermatophyta</taxon>
        <taxon>Magnoliopsida</taxon>
        <taxon>Liliopsida</taxon>
        <taxon>Poales</taxon>
        <taxon>Poaceae</taxon>
        <taxon>BOP clade</taxon>
        <taxon>Oryzoideae</taxon>
        <taxon>Oryzeae</taxon>
        <taxon>Zizaniinae</taxon>
        <taxon>Zizania</taxon>
    </lineage>
</organism>
<dbReference type="InterPro" id="IPR038933">
    <property type="entry name" value="Ovate"/>
</dbReference>
<keyword evidence="10" id="KW-1185">Reference proteome</keyword>
<dbReference type="PANTHER" id="PTHR33057:SF35">
    <property type="entry name" value="TRANSCRIPTION REPRESSOR"/>
    <property type="match status" value="1"/>
</dbReference>
<comment type="caution">
    <text evidence="9">The sequence shown here is derived from an EMBL/GenBank/DDBJ whole genome shotgun (WGS) entry which is preliminary data.</text>
</comment>
<dbReference type="NCBIfam" id="TIGR01568">
    <property type="entry name" value="A_thal_3678"/>
    <property type="match status" value="1"/>
</dbReference>
<evidence type="ECO:0000256" key="6">
    <source>
        <dbReference type="RuleBase" id="RU367028"/>
    </source>
</evidence>
<sequence>MVIGRLALGSLFHNKARDTAATSPPAPAAAPPLARPSCKDPKTQSSRAAPPPPAAAMTIASIFFDSAESSSFTASSARHDCSDSLSTASEASAGAEAAADTADADAVVRGLIRPSDRLLFDPGASCTSSILEEKSPARDGGEAFVGGVAVAFESEDPYVDFRESMEEMVAAHGVGRDWSWLEEMLVWYLRANGKGTHAAIVAAFIDVIVAIADPVRASCTIAEESPLKVAEKAKLTVL</sequence>
<feature type="compositionally biased region" description="Pro residues" evidence="7">
    <location>
        <begin position="24"/>
        <end position="34"/>
    </location>
</feature>
<dbReference type="Pfam" id="PF04844">
    <property type="entry name" value="Ovate"/>
    <property type="match status" value="1"/>
</dbReference>
<accession>A0A8J5VTP8</accession>
<evidence type="ECO:0000259" key="8">
    <source>
        <dbReference type="PROSITE" id="PS51754"/>
    </source>
</evidence>
<evidence type="ECO:0000256" key="7">
    <source>
        <dbReference type="SAM" id="MobiDB-lite"/>
    </source>
</evidence>
<evidence type="ECO:0000256" key="1">
    <source>
        <dbReference type="ARBA" id="ARBA00004123"/>
    </source>
</evidence>
<comment type="subcellular location">
    <subcellularLocation>
        <location evidence="1 6">Nucleus</location>
    </subcellularLocation>
</comment>
<dbReference type="GO" id="GO:0005634">
    <property type="term" value="C:nucleus"/>
    <property type="evidence" value="ECO:0007669"/>
    <property type="project" value="UniProtKB-SubCell"/>
</dbReference>
<keyword evidence="2 6" id="KW-0678">Repressor</keyword>
<evidence type="ECO:0000313" key="9">
    <source>
        <dbReference type="EMBL" id="KAG8054649.1"/>
    </source>
</evidence>
<feature type="region of interest" description="Disordered" evidence="7">
    <location>
        <begin position="18"/>
        <end position="53"/>
    </location>
</feature>
<proteinExistence type="predicted"/>
<dbReference type="GO" id="GO:0045892">
    <property type="term" value="P:negative regulation of DNA-templated transcription"/>
    <property type="evidence" value="ECO:0007669"/>
    <property type="project" value="UniProtKB-UniRule"/>
</dbReference>
<dbReference type="InterPro" id="IPR006458">
    <property type="entry name" value="Ovate_C"/>
</dbReference>
<dbReference type="PANTHER" id="PTHR33057">
    <property type="entry name" value="TRANSCRIPTION REPRESSOR OFP7-RELATED"/>
    <property type="match status" value="1"/>
</dbReference>
<comment type="function">
    <text evidence="6">Transcriptional repressor that regulates multiple aspects of plant growth and development.</text>
</comment>
<dbReference type="EMBL" id="JAAALK010000288">
    <property type="protein sequence ID" value="KAG8054649.1"/>
    <property type="molecule type" value="Genomic_DNA"/>
</dbReference>
<keyword evidence="3 6" id="KW-0805">Transcription regulation</keyword>
<feature type="domain" description="OVATE" evidence="8">
    <location>
        <begin position="150"/>
        <end position="210"/>
    </location>
</feature>
<dbReference type="OrthoDB" id="689823at2759"/>
<evidence type="ECO:0000256" key="3">
    <source>
        <dbReference type="ARBA" id="ARBA00023015"/>
    </source>
</evidence>
<name>A0A8J5VTP8_ZIZPA</name>
<dbReference type="AlphaFoldDB" id="A0A8J5VTP8"/>
<dbReference type="Proteomes" id="UP000729402">
    <property type="component" value="Unassembled WGS sequence"/>
</dbReference>
<dbReference type="PROSITE" id="PS51754">
    <property type="entry name" value="OVATE"/>
    <property type="match status" value="1"/>
</dbReference>
<keyword evidence="4 6" id="KW-0804">Transcription</keyword>
<evidence type="ECO:0000313" key="10">
    <source>
        <dbReference type="Proteomes" id="UP000729402"/>
    </source>
</evidence>
<reference evidence="9" key="1">
    <citation type="journal article" date="2021" name="bioRxiv">
        <title>Whole Genome Assembly and Annotation of Northern Wild Rice, Zizania palustris L., Supports a Whole Genome Duplication in the Zizania Genus.</title>
        <authorList>
            <person name="Haas M."/>
            <person name="Kono T."/>
            <person name="Macchietto M."/>
            <person name="Millas R."/>
            <person name="McGilp L."/>
            <person name="Shao M."/>
            <person name="Duquette J."/>
            <person name="Hirsch C.N."/>
            <person name="Kimball J."/>
        </authorList>
    </citation>
    <scope>NUCLEOTIDE SEQUENCE</scope>
    <source>
        <tissue evidence="9">Fresh leaf tissue</tissue>
    </source>
</reference>
<reference evidence="9" key="2">
    <citation type="submission" date="2021-02" db="EMBL/GenBank/DDBJ databases">
        <authorList>
            <person name="Kimball J.A."/>
            <person name="Haas M.W."/>
            <person name="Macchietto M."/>
            <person name="Kono T."/>
            <person name="Duquette J."/>
            <person name="Shao M."/>
        </authorList>
    </citation>
    <scope>NUCLEOTIDE SEQUENCE</scope>
    <source>
        <tissue evidence="9">Fresh leaf tissue</tissue>
    </source>
</reference>
<protein>
    <recommendedName>
        <fullName evidence="6">Transcription repressor</fullName>
    </recommendedName>
    <alternativeName>
        <fullName evidence="6">Ovate family protein</fullName>
    </alternativeName>
</protein>
<gene>
    <name evidence="9" type="ORF">GUJ93_ZPchr0001g31170</name>
</gene>
<keyword evidence="5 6" id="KW-0539">Nucleus</keyword>
<evidence type="ECO:0000256" key="2">
    <source>
        <dbReference type="ARBA" id="ARBA00022491"/>
    </source>
</evidence>
<evidence type="ECO:0000256" key="5">
    <source>
        <dbReference type="ARBA" id="ARBA00023242"/>
    </source>
</evidence>
<evidence type="ECO:0000256" key="4">
    <source>
        <dbReference type="ARBA" id="ARBA00023163"/>
    </source>
</evidence>